<dbReference type="EMBL" id="LT960614">
    <property type="protein sequence ID" value="SON56104.1"/>
    <property type="molecule type" value="Genomic_DNA"/>
</dbReference>
<dbReference type="SUPFAM" id="SSF103473">
    <property type="entry name" value="MFS general substrate transporter"/>
    <property type="match status" value="1"/>
</dbReference>
<feature type="transmembrane region" description="Helical" evidence="5">
    <location>
        <begin position="89"/>
        <end position="108"/>
    </location>
</feature>
<comment type="subcellular location">
    <subcellularLocation>
        <location evidence="1">Membrane</location>
        <topology evidence="1">Multi-pass membrane protein</topology>
    </subcellularLocation>
</comment>
<dbReference type="GO" id="GO:0022857">
    <property type="term" value="F:transmembrane transporter activity"/>
    <property type="evidence" value="ECO:0007669"/>
    <property type="project" value="InterPro"/>
</dbReference>
<protein>
    <submittedName>
        <fullName evidence="7">Putative multidrug-efflux transporter</fullName>
    </submittedName>
</protein>
<feature type="transmembrane region" description="Helical" evidence="5">
    <location>
        <begin position="311"/>
        <end position="331"/>
    </location>
</feature>
<feature type="transmembrane region" description="Helical" evidence="5">
    <location>
        <begin position="114"/>
        <end position="135"/>
    </location>
</feature>
<feature type="transmembrane region" description="Helical" evidence="5">
    <location>
        <begin position="366"/>
        <end position="390"/>
    </location>
</feature>
<evidence type="ECO:0000256" key="1">
    <source>
        <dbReference type="ARBA" id="ARBA00004141"/>
    </source>
</evidence>
<evidence type="ECO:0000256" key="2">
    <source>
        <dbReference type="ARBA" id="ARBA00022692"/>
    </source>
</evidence>
<feature type="transmembrane region" description="Helical" evidence="5">
    <location>
        <begin position="57"/>
        <end position="77"/>
    </location>
</feature>
<dbReference type="AlphaFoldDB" id="A0A2C9D6Z8"/>
<reference evidence="8" key="1">
    <citation type="submission" date="2017-09" db="EMBL/GenBank/DDBJ databases">
        <title>Genome sequence of Nannocystis excedens DSM 71.</title>
        <authorList>
            <person name="Blom J."/>
        </authorList>
    </citation>
    <scope>NUCLEOTIDE SEQUENCE [LARGE SCALE GENOMIC DNA]</scope>
    <source>
        <strain evidence="8">type strain: E19</strain>
    </source>
</reference>
<feature type="domain" description="Major facilitator superfamily (MFS) profile" evidence="6">
    <location>
        <begin position="24"/>
        <end position="465"/>
    </location>
</feature>
<feature type="transmembrane region" description="Helical" evidence="5">
    <location>
        <begin position="343"/>
        <end position="360"/>
    </location>
</feature>
<evidence type="ECO:0000256" key="4">
    <source>
        <dbReference type="ARBA" id="ARBA00023136"/>
    </source>
</evidence>
<feature type="transmembrane region" description="Helical" evidence="5">
    <location>
        <begin position="26"/>
        <end position="51"/>
    </location>
</feature>
<feature type="transmembrane region" description="Helical" evidence="5">
    <location>
        <begin position="266"/>
        <end position="299"/>
    </location>
</feature>
<keyword evidence="8" id="KW-1185">Reference proteome</keyword>
<evidence type="ECO:0000313" key="7">
    <source>
        <dbReference type="EMBL" id="SON56104.1"/>
    </source>
</evidence>
<accession>A0A2C9D6Z8</accession>
<evidence type="ECO:0000259" key="6">
    <source>
        <dbReference type="PROSITE" id="PS50850"/>
    </source>
</evidence>
<keyword evidence="2 5" id="KW-0812">Transmembrane</keyword>
<feature type="transmembrane region" description="Helical" evidence="5">
    <location>
        <begin position="411"/>
        <end position="429"/>
    </location>
</feature>
<organism evidence="7 8">
    <name type="scientific">Hartmannibacter diazotrophicus</name>
    <dbReference type="NCBI Taxonomy" id="1482074"/>
    <lineage>
        <taxon>Bacteria</taxon>
        <taxon>Pseudomonadati</taxon>
        <taxon>Pseudomonadota</taxon>
        <taxon>Alphaproteobacteria</taxon>
        <taxon>Hyphomicrobiales</taxon>
        <taxon>Pleomorphomonadaceae</taxon>
        <taxon>Hartmannibacter</taxon>
    </lineage>
</organism>
<keyword evidence="3 5" id="KW-1133">Transmembrane helix</keyword>
<dbReference type="Gene3D" id="1.20.1250.20">
    <property type="entry name" value="MFS general substrate transporter like domains"/>
    <property type="match status" value="2"/>
</dbReference>
<dbReference type="RefSeq" id="WP_099556528.1">
    <property type="nucleotide sequence ID" value="NZ_LT960614.1"/>
</dbReference>
<evidence type="ECO:0000256" key="5">
    <source>
        <dbReference type="SAM" id="Phobius"/>
    </source>
</evidence>
<dbReference type="PANTHER" id="PTHR23501:SF154">
    <property type="entry name" value="MULTIDRUG-EFFLUX TRANSPORTER RV1634-RELATED"/>
    <property type="match status" value="1"/>
</dbReference>
<dbReference type="PANTHER" id="PTHR23501">
    <property type="entry name" value="MAJOR FACILITATOR SUPERFAMILY"/>
    <property type="match status" value="1"/>
</dbReference>
<evidence type="ECO:0000313" key="8">
    <source>
        <dbReference type="Proteomes" id="UP000223606"/>
    </source>
</evidence>
<dbReference type="GO" id="GO:0005886">
    <property type="term" value="C:plasma membrane"/>
    <property type="evidence" value="ECO:0007669"/>
    <property type="project" value="TreeGrafter"/>
</dbReference>
<proteinExistence type="predicted"/>
<dbReference type="InterPro" id="IPR020846">
    <property type="entry name" value="MFS_dom"/>
</dbReference>
<feature type="transmembrane region" description="Helical" evidence="5">
    <location>
        <begin position="147"/>
        <end position="166"/>
    </location>
</feature>
<feature type="transmembrane region" description="Helical" evidence="5">
    <location>
        <begin position="212"/>
        <end position="229"/>
    </location>
</feature>
<dbReference type="InterPro" id="IPR036259">
    <property type="entry name" value="MFS_trans_sf"/>
</dbReference>
<dbReference type="Pfam" id="PF07690">
    <property type="entry name" value="MFS_1"/>
    <property type="match status" value="1"/>
</dbReference>
<name>A0A2C9D6Z8_9HYPH</name>
<dbReference type="KEGG" id="hdi:HDIA_2563"/>
<sequence length="478" mass="49328">MSRDAAASLAGGWHGLFSEGRTGSTFMLCLGVALYAFNDFVVITTMPTAVVELGAPALISLSFSIFLVAAIVGGSVGGLMKQRFGARSALLLTAGLIACGSLMTSVAVSMEMVLAGRIFTGFGEGVVAAICYALIPEFYPPSLVAKVFGAEAVVWALAAFLGPLLGGILTEVISWRVAFLVNVPLIIIFAVFVIQKVKPESGAERVTERVPLGRLMMVTASILAVSFAGTTTETWIIIPLLAFAFLGLFATFSADRSKDVRLFPKGAFVLGAPLGAIFWVALLMPIGQATVSVYIALMMQHVFGYDPSEAGFVAAILALSWSGTAIVVATVVREHLALTMVRLGPLVMALGLVATSFGIWTGLAGWVFLGQVFVGGGFGLNWAFLSHHVMTVAAPGERDLASGLLPTVQSAGYALGAALAGLTAAVYGLGDSVAAVDLKGAAVWIFGIGSVMGLAAFAISFSISALPAADGRSGSTQV</sequence>
<evidence type="ECO:0000256" key="3">
    <source>
        <dbReference type="ARBA" id="ARBA00022989"/>
    </source>
</evidence>
<dbReference type="InterPro" id="IPR011701">
    <property type="entry name" value="MFS"/>
</dbReference>
<dbReference type="PROSITE" id="PS50850">
    <property type="entry name" value="MFS"/>
    <property type="match status" value="1"/>
</dbReference>
<feature type="transmembrane region" description="Helical" evidence="5">
    <location>
        <begin position="235"/>
        <end position="254"/>
    </location>
</feature>
<dbReference type="Proteomes" id="UP000223606">
    <property type="component" value="Chromosome 1"/>
</dbReference>
<feature type="transmembrane region" description="Helical" evidence="5">
    <location>
        <begin position="441"/>
        <end position="463"/>
    </location>
</feature>
<gene>
    <name evidence="7" type="ORF">HDIA_2563</name>
</gene>
<feature type="transmembrane region" description="Helical" evidence="5">
    <location>
        <begin position="172"/>
        <end position="192"/>
    </location>
</feature>
<keyword evidence="4 5" id="KW-0472">Membrane</keyword>